<sequence length="45" mass="5135">MQKTAGEIMSKILETKFVIISVMGPHAGEDEEEIFRRKIEDIKVS</sequence>
<organism evidence="1">
    <name type="scientific">marine sediment metagenome</name>
    <dbReference type="NCBI Taxonomy" id="412755"/>
    <lineage>
        <taxon>unclassified sequences</taxon>
        <taxon>metagenomes</taxon>
        <taxon>ecological metagenomes</taxon>
    </lineage>
</organism>
<comment type="caution">
    <text evidence="1">The sequence shown here is derived from an EMBL/GenBank/DDBJ whole genome shotgun (WGS) entry which is preliminary data.</text>
</comment>
<evidence type="ECO:0000313" key="1">
    <source>
        <dbReference type="EMBL" id="GAG16669.1"/>
    </source>
</evidence>
<name>X0VEM2_9ZZZZ</name>
<dbReference type="EMBL" id="BARS01039239">
    <property type="protein sequence ID" value="GAG16669.1"/>
    <property type="molecule type" value="Genomic_DNA"/>
</dbReference>
<accession>X0VEM2</accession>
<proteinExistence type="predicted"/>
<protein>
    <submittedName>
        <fullName evidence="1">Uncharacterized protein</fullName>
    </submittedName>
</protein>
<feature type="non-terminal residue" evidence="1">
    <location>
        <position position="45"/>
    </location>
</feature>
<dbReference type="AlphaFoldDB" id="X0VEM2"/>
<reference evidence="1" key="1">
    <citation type="journal article" date="2014" name="Front. Microbiol.">
        <title>High frequency of phylogenetically diverse reductive dehalogenase-homologous genes in deep subseafloor sedimentary metagenomes.</title>
        <authorList>
            <person name="Kawai M."/>
            <person name="Futagami T."/>
            <person name="Toyoda A."/>
            <person name="Takaki Y."/>
            <person name="Nishi S."/>
            <person name="Hori S."/>
            <person name="Arai W."/>
            <person name="Tsubouchi T."/>
            <person name="Morono Y."/>
            <person name="Uchiyama I."/>
            <person name="Ito T."/>
            <person name="Fujiyama A."/>
            <person name="Inagaki F."/>
            <person name="Takami H."/>
        </authorList>
    </citation>
    <scope>NUCLEOTIDE SEQUENCE</scope>
    <source>
        <strain evidence="1">Expedition CK06-06</strain>
    </source>
</reference>
<gene>
    <name evidence="1" type="ORF">S01H1_59940</name>
</gene>